<dbReference type="AlphaFoldDB" id="A0A510HIS3"/>
<evidence type="ECO:0000313" key="2">
    <source>
        <dbReference type="Proteomes" id="UP000318065"/>
    </source>
</evidence>
<dbReference type="OrthoDB" id="5244289at2"/>
<proteinExistence type="predicted"/>
<dbReference type="EMBL" id="AP019791">
    <property type="protein sequence ID" value="BBL78563.1"/>
    <property type="molecule type" value="Genomic_DNA"/>
</dbReference>
<protein>
    <submittedName>
        <fullName evidence="1">Uncharacterized protein</fullName>
    </submittedName>
</protein>
<keyword evidence="2" id="KW-1185">Reference proteome</keyword>
<gene>
    <name evidence="1" type="ORF">RxyAA322_04170</name>
</gene>
<dbReference type="RefSeq" id="WP_143526689.1">
    <property type="nucleotide sequence ID" value="NZ_AP019791.1"/>
</dbReference>
<evidence type="ECO:0000313" key="1">
    <source>
        <dbReference type="EMBL" id="BBL78563.1"/>
    </source>
</evidence>
<accession>A0A510HIS3</accession>
<sequence length="154" mass="16851">MIVAVDLEELFGGSFVNWEAVGDSFAKRTVASRLLLFAARRYLEVARGEPDGERERLVAGLPLPGEVRRAFAAPPRPEEPPAEEWGRFIDAAIAAELETVSYGERPPILYELRTGLSRAAEEAGESSALGRWFLGRRDALPGSDLPDDPGYLPV</sequence>
<dbReference type="Proteomes" id="UP000318065">
    <property type="component" value="Chromosome"/>
</dbReference>
<organism evidence="1 2">
    <name type="scientific">Rubrobacter xylanophilus</name>
    <dbReference type="NCBI Taxonomy" id="49319"/>
    <lineage>
        <taxon>Bacteria</taxon>
        <taxon>Bacillati</taxon>
        <taxon>Actinomycetota</taxon>
        <taxon>Rubrobacteria</taxon>
        <taxon>Rubrobacterales</taxon>
        <taxon>Rubrobacteraceae</taxon>
        <taxon>Rubrobacter</taxon>
    </lineage>
</organism>
<reference evidence="1" key="1">
    <citation type="journal article" date="2019" name="Microbiol. Resour. Announc.">
        <title>Complete Genome Sequence of Rubrobacter xylanophilus Strain AA3-22, Isolated from Arima Onsen in Japan.</title>
        <authorList>
            <person name="Tomariguchi N."/>
            <person name="Miyazaki K."/>
        </authorList>
    </citation>
    <scope>NUCLEOTIDE SEQUENCE [LARGE SCALE GENOMIC DNA]</scope>
    <source>
        <strain evidence="1">AA3-22</strain>
    </source>
</reference>
<name>A0A510HIS3_9ACTN</name>